<organism evidence="2 3">
    <name type="scientific">Hyphococcus lacteus</name>
    <dbReference type="NCBI Taxonomy" id="3143536"/>
    <lineage>
        <taxon>Bacteria</taxon>
        <taxon>Pseudomonadati</taxon>
        <taxon>Pseudomonadota</taxon>
        <taxon>Alphaproteobacteria</taxon>
        <taxon>Parvularculales</taxon>
        <taxon>Parvularculaceae</taxon>
        <taxon>Hyphococcus</taxon>
    </lineage>
</organism>
<gene>
    <name evidence="2" type="ORF">ABFZ84_05670</name>
</gene>
<sequence length="117" mass="12970">MQIKQIIMAIAAAFTLSASVQASDFGSAPADYETLVIEYFGERLAEPRSARYDFSGQPYQVFADLRGYDGLPCWAVDVRVKSRMPNGSRGSYVSYTVLFLDGEAIALEEDVLRMVRA</sequence>
<evidence type="ECO:0000313" key="3">
    <source>
        <dbReference type="Proteomes" id="UP001560685"/>
    </source>
</evidence>
<dbReference type="Proteomes" id="UP001560685">
    <property type="component" value="Unassembled WGS sequence"/>
</dbReference>
<dbReference type="RefSeq" id="WP_369312969.1">
    <property type="nucleotide sequence ID" value="NZ_JBEHZE010000001.1"/>
</dbReference>
<evidence type="ECO:0000313" key="2">
    <source>
        <dbReference type="EMBL" id="MEX6633033.1"/>
    </source>
</evidence>
<protein>
    <submittedName>
        <fullName evidence="2">Uncharacterized protein</fullName>
    </submittedName>
</protein>
<name>A0ABV3Z3C8_9PROT</name>
<comment type="caution">
    <text evidence="2">The sequence shown here is derived from an EMBL/GenBank/DDBJ whole genome shotgun (WGS) entry which is preliminary data.</text>
</comment>
<evidence type="ECO:0000256" key="1">
    <source>
        <dbReference type="SAM" id="SignalP"/>
    </source>
</evidence>
<proteinExistence type="predicted"/>
<feature type="signal peptide" evidence="1">
    <location>
        <begin position="1"/>
        <end position="22"/>
    </location>
</feature>
<keyword evidence="1" id="KW-0732">Signal</keyword>
<keyword evidence="3" id="KW-1185">Reference proteome</keyword>
<feature type="chain" id="PRO_5047458757" evidence="1">
    <location>
        <begin position="23"/>
        <end position="117"/>
    </location>
</feature>
<reference evidence="2 3" key="1">
    <citation type="submission" date="2024-05" db="EMBL/GenBank/DDBJ databases">
        <title>Three bacterial strains, DH-69, EH-24, and ECK-19 isolated from coastal sediments.</title>
        <authorList>
            <person name="Ye Y.-Q."/>
            <person name="Du Z.-J."/>
        </authorList>
    </citation>
    <scope>NUCLEOTIDE SEQUENCE [LARGE SCALE GENOMIC DNA]</scope>
    <source>
        <strain evidence="2 3">ECK-19</strain>
    </source>
</reference>
<accession>A0ABV3Z3C8</accession>
<dbReference type="EMBL" id="JBEHZE010000001">
    <property type="protein sequence ID" value="MEX6633033.1"/>
    <property type="molecule type" value="Genomic_DNA"/>
</dbReference>